<keyword evidence="5" id="KW-0057">Aromatic amino acid biosynthesis</keyword>
<dbReference type="UniPathway" id="UPA00053">
    <property type="reaction ID" value="UER00087"/>
</dbReference>
<dbReference type="RefSeq" id="WP_078930958.1">
    <property type="nucleotide sequence ID" value="NZ_CAMCOW010000001.1"/>
</dbReference>
<dbReference type="InterPro" id="IPR022893">
    <property type="entry name" value="Shikimate_DH_fam"/>
</dbReference>
<name>A0A1T4NH25_9SPIR</name>
<evidence type="ECO:0000313" key="10">
    <source>
        <dbReference type="Proteomes" id="UP000190395"/>
    </source>
</evidence>
<protein>
    <recommendedName>
        <fullName evidence="2">shikimate dehydrogenase (NADP(+))</fullName>
        <ecNumber evidence="2">1.1.1.25</ecNumber>
    </recommendedName>
</protein>
<accession>A0A1T4NH25</accession>
<dbReference type="PANTHER" id="PTHR21089:SF1">
    <property type="entry name" value="BIFUNCTIONAL 3-DEHYDROQUINATE DEHYDRATASE_SHIKIMATE DEHYDROGENASE, CHLOROPLASTIC"/>
    <property type="match status" value="1"/>
</dbReference>
<sequence length="496" mass="55600">MAKSLVCLCVTGKTLAEDVAIVEKYKEFIDVVELRVDFLEENERLKIREFPSMIDVPAILTIRRKIDGGQYIEGESTRTMLFARGLAFAQEDPKKNFAYVDFEEDFHIPSLEDAAQAFGTRIIRSYHNMSSPIKNIVEKFDELRQNSYEIPKIAFMPHRLSDVTKVFSEADKWKNTEQIICAMGPLGLPTRILSERLHSYLTYTSPSELLGNLLEIGHTDPITLEKTYHFHSISEKTKIFGITGYPLKITSSPELQNGMFEKANLDAVFIPFKSETIEDSLDFAKTLDIQGFSVTIPHKETVIPLIRNIDEKAESIGACNTVVRYGDDWKGYNTDALGFEKALLEFTGTKDLKGKKVAIIGAGGASRAIAYVIKELGAKACVFNRTLAKARLIAEKYGFDYATLGPESLEKLNKYSDVIVQTTSKGMGSNDPSNPENDPIWFYDFNGEEYVYDVIYSPEVTPVMARADASGCKVCNGAGMLLYQGIAQFELYKQLV</sequence>
<dbReference type="Gene3D" id="3.20.20.70">
    <property type="entry name" value="Aldolase class I"/>
    <property type="match status" value="1"/>
</dbReference>
<dbReference type="Proteomes" id="UP000190395">
    <property type="component" value="Unassembled WGS sequence"/>
</dbReference>
<dbReference type="GO" id="GO:0019632">
    <property type="term" value="P:shikimate metabolic process"/>
    <property type="evidence" value="ECO:0007669"/>
    <property type="project" value="TreeGrafter"/>
</dbReference>
<dbReference type="GO" id="GO:0003855">
    <property type="term" value="F:3-dehydroquinate dehydratase activity"/>
    <property type="evidence" value="ECO:0007669"/>
    <property type="project" value="InterPro"/>
</dbReference>
<evidence type="ECO:0000256" key="1">
    <source>
        <dbReference type="ARBA" id="ARBA00004871"/>
    </source>
</evidence>
<dbReference type="STRING" id="225004.SAMN02745152_01212"/>
<dbReference type="Gene3D" id="3.40.50.720">
    <property type="entry name" value="NAD(P)-binding Rossmann-like Domain"/>
    <property type="match status" value="1"/>
</dbReference>
<proteinExistence type="predicted"/>
<dbReference type="CDD" id="cd00502">
    <property type="entry name" value="DHQase_I"/>
    <property type="match status" value="1"/>
</dbReference>
<evidence type="ECO:0000256" key="6">
    <source>
        <dbReference type="ARBA" id="ARBA00049442"/>
    </source>
</evidence>
<dbReference type="InterPro" id="IPR001381">
    <property type="entry name" value="DHquinase_I"/>
</dbReference>
<keyword evidence="5" id="KW-0028">Amino-acid biosynthesis</keyword>
<dbReference type="InterPro" id="IPR013708">
    <property type="entry name" value="Shikimate_DH-bd_N"/>
</dbReference>
<dbReference type="AlphaFoldDB" id="A0A1T4NH25"/>
<evidence type="ECO:0000256" key="5">
    <source>
        <dbReference type="ARBA" id="ARBA00023141"/>
    </source>
</evidence>
<evidence type="ECO:0000256" key="3">
    <source>
        <dbReference type="ARBA" id="ARBA00022857"/>
    </source>
</evidence>
<reference evidence="9 10" key="1">
    <citation type="submission" date="2017-02" db="EMBL/GenBank/DDBJ databases">
        <authorList>
            <person name="Peterson S.W."/>
        </authorList>
    </citation>
    <scope>NUCLEOTIDE SEQUENCE [LARGE SCALE GENOMIC DNA]</scope>
    <source>
        <strain evidence="9 10">ATCC BAA-909</strain>
    </source>
</reference>
<comment type="catalytic activity">
    <reaction evidence="6">
        <text>shikimate + NADP(+) = 3-dehydroshikimate + NADPH + H(+)</text>
        <dbReference type="Rhea" id="RHEA:17737"/>
        <dbReference type="ChEBI" id="CHEBI:15378"/>
        <dbReference type="ChEBI" id="CHEBI:16630"/>
        <dbReference type="ChEBI" id="CHEBI:36208"/>
        <dbReference type="ChEBI" id="CHEBI:57783"/>
        <dbReference type="ChEBI" id="CHEBI:58349"/>
        <dbReference type="EC" id="1.1.1.25"/>
    </reaction>
</comment>
<evidence type="ECO:0000259" key="8">
    <source>
        <dbReference type="Pfam" id="PF08501"/>
    </source>
</evidence>
<dbReference type="OrthoDB" id="9792692at2"/>
<dbReference type="SUPFAM" id="SSF53223">
    <property type="entry name" value="Aminoacid dehydrogenase-like, N-terminal domain"/>
    <property type="match status" value="1"/>
</dbReference>
<dbReference type="GO" id="GO:0009073">
    <property type="term" value="P:aromatic amino acid family biosynthetic process"/>
    <property type="evidence" value="ECO:0007669"/>
    <property type="project" value="UniProtKB-KW"/>
</dbReference>
<keyword evidence="3" id="KW-0521">NADP</keyword>
<comment type="pathway">
    <text evidence="1">Metabolic intermediate biosynthesis; chorismate biosynthesis; chorismate from D-erythrose 4-phosphate and phosphoenolpyruvate: step 4/7.</text>
</comment>
<keyword evidence="4" id="KW-0560">Oxidoreductase</keyword>
<keyword evidence="10" id="KW-1185">Reference proteome</keyword>
<dbReference type="Pfam" id="PF08501">
    <property type="entry name" value="Shikimate_dh_N"/>
    <property type="match status" value="1"/>
</dbReference>
<dbReference type="GO" id="GO:0004764">
    <property type="term" value="F:shikimate 3-dehydrogenase (NADP+) activity"/>
    <property type="evidence" value="ECO:0007669"/>
    <property type="project" value="UniProtKB-EC"/>
</dbReference>
<dbReference type="SUPFAM" id="SSF51569">
    <property type="entry name" value="Aldolase"/>
    <property type="match status" value="1"/>
</dbReference>
<dbReference type="CDD" id="cd01065">
    <property type="entry name" value="NAD_bind_Shikimate_DH"/>
    <property type="match status" value="1"/>
</dbReference>
<dbReference type="GeneID" id="303367454"/>
<dbReference type="Gene3D" id="3.40.50.10860">
    <property type="entry name" value="Leucine Dehydrogenase, chain A, domain 1"/>
    <property type="match status" value="1"/>
</dbReference>
<dbReference type="EC" id="1.1.1.25" evidence="2"/>
<gene>
    <name evidence="9" type="ORF">SAMN02745152_01212</name>
</gene>
<dbReference type="GO" id="GO:0009423">
    <property type="term" value="P:chorismate biosynthetic process"/>
    <property type="evidence" value="ECO:0007669"/>
    <property type="project" value="UniProtKB-UniPathway"/>
</dbReference>
<dbReference type="InterPro" id="IPR006151">
    <property type="entry name" value="Shikm_DH/Glu-tRNA_Rdtase"/>
</dbReference>
<evidence type="ECO:0000256" key="4">
    <source>
        <dbReference type="ARBA" id="ARBA00023002"/>
    </source>
</evidence>
<dbReference type="SUPFAM" id="SSF51735">
    <property type="entry name" value="NAD(P)-binding Rossmann-fold domains"/>
    <property type="match status" value="1"/>
</dbReference>
<organism evidence="9 10">
    <name type="scientific">Treponema berlinense</name>
    <dbReference type="NCBI Taxonomy" id="225004"/>
    <lineage>
        <taxon>Bacteria</taxon>
        <taxon>Pseudomonadati</taxon>
        <taxon>Spirochaetota</taxon>
        <taxon>Spirochaetia</taxon>
        <taxon>Spirochaetales</taxon>
        <taxon>Treponemataceae</taxon>
        <taxon>Treponema</taxon>
    </lineage>
</organism>
<feature type="domain" description="Quinate/shikimate 5-dehydrogenase/glutamyl-tRNA reductase" evidence="7">
    <location>
        <begin position="350"/>
        <end position="424"/>
    </location>
</feature>
<evidence type="ECO:0000313" key="9">
    <source>
        <dbReference type="EMBL" id="SJZ78570.1"/>
    </source>
</evidence>
<dbReference type="PANTHER" id="PTHR21089">
    <property type="entry name" value="SHIKIMATE DEHYDROGENASE"/>
    <property type="match status" value="1"/>
</dbReference>
<feature type="domain" description="Shikimate dehydrogenase substrate binding N-terminal" evidence="8">
    <location>
        <begin position="242"/>
        <end position="322"/>
    </location>
</feature>
<dbReference type="Pfam" id="PF01487">
    <property type="entry name" value="DHquinase_I"/>
    <property type="match status" value="1"/>
</dbReference>
<dbReference type="InterPro" id="IPR036291">
    <property type="entry name" value="NAD(P)-bd_dom_sf"/>
</dbReference>
<dbReference type="InterPro" id="IPR013785">
    <property type="entry name" value="Aldolase_TIM"/>
</dbReference>
<dbReference type="Pfam" id="PF01488">
    <property type="entry name" value="Shikimate_DH"/>
    <property type="match status" value="1"/>
</dbReference>
<evidence type="ECO:0000256" key="2">
    <source>
        <dbReference type="ARBA" id="ARBA00012962"/>
    </source>
</evidence>
<dbReference type="EMBL" id="FUXC01000006">
    <property type="protein sequence ID" value="SJZ78570.1"/>
    <property type="molecule type" value="Genomic_DNA"/>
</dbReference>
<evidence type="ECO:0000259" key="7">
    <source>
        <dbReference type="Pfam" id="PF01488"/>
    </source>
</evidence>
<dbReference type="InterPro" id="IPR046346">
    <property type="entry name" value="Aminoacid_DH-like_N_sf"/>
</dbReference>